<keyword evidence="2" id="KW-1185">Reference proteome</keyword>
<dbReference type="AlphaFoldDB" id="A0A2K2FN72"/>
<protein>
    <submittedName>
        <fullName evidence="1">Uncharacterized protein</fullName>
    </submittedName>
</protein>
<dbReference type="OrthoDB" id="1708226at2"/>
<accession>A0A2K2FN72</accession>
<gene>
    <name evidence="1" type="ORF">CDQ84_00675</name>
</gene>
<proteinExistence type="predicted"/>
<dbReference type="Proteomes" id="UP000236151">
    <property type="component" value="Unassembled WGS sequence"/>
</dbReference>
<evidence type="ECO:0000313" key="1">
    <source>
        <dbReference type="EMBL" id="PNU01555.1"/>
    </source>
</evidence>
<reference evidence="1 2" key="1">
    <citation type="submission" date="2017-06" db="EMBL/GenBank/DDBJ databases">
        <title>Investigating the central metabolism of Clostridium thermosuccinogenes.</title>
        <authorList>
            <person name="Koendjbiharie J.G."/>
            <person name="van Kranenburg R."/>
        </authorList>
    </citation>
    <scope>NUCLEOTIDE SEQUENCE [LARGE SCALE GENOMIC DNA]</scope>
    <source>
        <strain evidence="1 2">DSM 5806</strain>
    </source>
</reference>
<sequence>MIKCNSEYTLEDGHLEIPTAGSLSKPKELVYIQALKIMSQFSVKKRVTRNIALTPGKGVTCPSFKFIGADNFQIIGINAISHANLPKKKNMKRFQLSIEVKYDLLYSDGFNKLVQTDMAIFNISLNNVYCPDSSIKCYTRGLWNAAARETTSCGPIIEVEALAEEFGDVLSPCTGALILDVGVFFSIRFERYVQLLVPTYGSFPEQISTKESFMYLS</sequence>
<dbReference type="RefSeq" id="WP_103079784.1">
    <property type="nucleotide sequence ID" value="NZ_CP021850.1"/>
</dbReference>
<dbReference type="EMBL" id="NIOJ01000001">
    <property type="protein sequence ID" value="PNU01555.1"/>
    <property type="molecule type" value="Genomic_DNA"/>
</dbReference>
<comment type="caution">
    <text evidence="1">The sequence shown here is derived from an EMBL/GenBank/DDBJ whole genome shotgun (WGS) entry which is preliminary data.</text>
</comment>
<dbReference type="KEGG" id="cthd:CDO33_16665"/>
<name>A0A2K2FN72_9CLOT</name>
<evidence type="ECO:0000313" key="2">
    <source>
        <dbReference type="Proteomes" id="UP000236151"/>
    </source>
</evidence>
<organism evidence="1 2">
    <name type="scientific">Clostridium thermosuccinogenes</name>
    <dbReference type="NCBI Taxonomy" id="84032"/>
    <lineage>
        <taxon>Bacteria</taxon>
        <taxon>Bacillati</taxon>
        <taxon>Bacillota</taxon>
        <taxon>Clostridia</taxon>
        <taxon>Eubacteriales</taxon>
        <taxon>Clostridiaceae</taxon>
        <taxon>Clostridium</taxon>
    </lineage>
</organism>